<dbReference type="EMBL" id="CAJVPV010035829">
    <property type="protein sequence ID" value="CAG8751679.1"/>
    <property type="molecule type" value="Genomic_DNA"/>
</dbReference>
<accession>A0A9N9IWX2</accession>
<evidence type="ECO:0000313" key="2">
    <source>
        <dbReference type="Proteomes" id="UP000789342"/>
    </source>
</evidence>
<comment type="caution">
    <text evidence="1">The sequence shown here is derived from an EMBL/GenBank/DDBJ whole genome shotgun (WGS) entry which is preliminary data.</text>
</comment>
<proteinExistence type="predicted"/>
<organism evidence="1 2">
    <name type="scientific">Acaulospora morrowiae</name>
    <dbReference type="NCBI Taxonomy" id="94023"/>
    <lineage>
        <taxon>Eukaryota</taxon>
        <taxon>Fungi</taxon>
        <taxon>Fungi incertae sedis</taxon>
        <taxon>Mucoromycota</taxon>
        <taxon>Glomeromycotina</taxon>
        <taxon>Glomeromycetes</taxon>
        <taxon>Diversisporales</taxon>
        <taxon>Acaulosporaceae</taxon>
        <taxon>Acaulospora</taxon>
    </lineage>
</organism>
<protein>
    <submittedName>
        <fullName evidence="1">22_t:CDS:1</fullName>
    </submittedName>
</protein>
<feature type="non-terminal residue" evidence="1">
    <location>
        <position position="117"/>
    </location>
</feature>
<keyword evidence="2" id="KW-1185">Reference proteome</keyword>
<name>A0A9N9IWX2_9GLOM</name>
<reference evidence="1" key="1">
    <citation type="submission" date="2021-06" db="EMBL/GenBank/DDBJ databases">
        <authorList>
            <person name="Kallberg Y."/>
            <person name="Tangrot J."/>
            <person name="Rosling A."/>
        </authorList>
    </citation>
    <scope>NUCLEOTIDE SEQUENCE</scope>
    <source>
        <strain evidence="1">CL551</strain>
    </source>
</reference>
<dbReference type="AlphaFoldDB" id="A0A9N9IWX2"/>
<sequence length="117" mass="13429">MMLNFIGKYCIKALKTNISSVISRRFTSTLDSGKPSTPEINENELEQTKDVKQKKSVPYLRLKEVKSSTFTKFSKPAVIINFKTFEFFKQAKKTKEPITTYRLQTVVSKKKVSKLAV</sequence>
<dbReference type="Proteomes" id="UP000789342">
    <property type="component" value="Unassembled WGS sequence"/>
</dbReference>
<evidence type="ECO:0000313" key="1">
    <source>
        <dbReference type="EMBL" id="CAG8751679.1"/>
    </source>
</evidence>
<gene>
    <name evidence="1" type="ORF">AMORRO_LOCUS15385</name>
</gene>